<dbReference type="PANTHER" id="PTHR15665:SF1">
    <property type="entry name" value="PROTEIN ASTEROID HOMOLOG 1"/>
    <property type="match status" value="1"/>
</dbReference>
<feature type="region of interest" description="Disordered" evidence="2">
    <location>
        <begin position="208"/>
        <end position="234"/>
    </location>
</feature>
<feature type="region of interest" description="Disordered" evidence="2">
    <location>
        <begin position="568"/>
        <end position="591"/>
    </location>
</feature>
<feature type="compositionally biased region" description="Basic residues" evidence="2">
    <location>
        <begin position="847"/>
        <end position="857"/>
    </location>
</feature>
<accession>A0A0F7SI22</accession>
<evidence type="ECO:0000256" key="1">
    <source>
        <dbReference type="ARBA" id="ARBA00007398"/>
    </source>
</evidence>
<feature type="region of interest" description="Disordered" evidence="2">
    <location>
        <begin position="831"/>
        <end position="895"/>
    </location>
</feature>
<protein>
    <submittedName>
        <fullName evidence="3">Asteroid</fullName>
    </submittedName>
</protein>
<reference evidence="3" key="1">
    <citation type="submission" date="2014-08" db="EMBL/GenBank/DDBJ databases">
        <authorList>
            <person name="Sharma Rahul"/>
            <person name="Thines Marco"/>
        </authorList>
    </citation>
    <scope>NUCLEOTIDE SEQUENCE</scope>
</reference>
<feature type="compositionally biased region" description="Acidic residues" evidence="2">
    <location>
        <begin position="513"/>
        <end position="531"/>
    </location>
</feature>
<dbReference type="InterPro" id="IPR029060">
    <property type="entry name" value="PIN-like_dom_sf"/>
</dbReference>
<dbReference type="SUPFAM" id="SSF88723">
    <property type="entry name" value="PIN domain-like"/>
    <property type="match status" value="1"/>
</dbReference>
<feature type="region of interest" description="Disordered" evidence="2">
    <location>
        <begin position="357"/>
        <end position="376"/>
    </location>
</feature>
<feature type="compositionally biased region" description="Acidic residues" evidence="2">
    <location>
        <begin position="208"/>
        <end position="217"/>
    </location>
</feature>
<sequence>MGVLGLATYLNENASLVSRPLKFDSVLGVEEEERTKVALVVDAWGLIYELLSHTPWPYGGEHLEFADLLRRTVTGWRAVGIEPVFVYDGPTPPIKFSTELQRQQSLILPISLFHHTSPASRLSRSSWSSQTILPPLFYSTAVDVGLALGVESIWAESEADLRCAYEASKRNGYITGLDSDFTIYGAQGRGAGRGYIPLNQMKWDWVELEQEEEEEPEQEKKADEDSVVIPDEDDDDGAGEFFQVVKSKTHKKNERNRNNTYNTTTGGRFDRKGRWNNRKPSALPPSVPAVSFLTSLSVIIYTPELLAAELDLPLNILPLFAALVGNDYFKYGQAFHHRSATSTQKVDRVSTVLRDCLSPKAKRPSSSNVRSGTATPIETSGDEALLLLSNATSALLLHPRTEQEMEAILHALIDSALSYTIPLELTDLPLSPSSFPPTVSSPSEDDVFGLYVDAVRAGRFAPKLAGVVRDGRYLGRLFIEDTTRASIGKRAGEGIREACWAVLNQGLGIGFREEEEEEEEKEEEKDEDEKMDEDKVDTALEEGDEEDDPTAEAQREELDAILEANAAAGESNAEDPSPAEQDPVEEQDHPSDTRYIQTYLRSGTIFHPTLIPITPITDLLDSSVFEPKLDLSTTLLVLQPLSVRIQAYMHLLGSPSITIRDELKPMVLVIRWIARRLAEEPSKPGVNYHSRRAEIKAIIFTAVRSFHAWSKWQRQFNPEQDSNSTTTDNETPAAEGVSLLEEYSVGELTNRAIHVTSYYLHALHDSDLLAQALLLPRTVFPGPHVFYNGKLAHKSLSDWSTDRAYRPSFKSDEEEKDYESCVEDVLGSEVKENASIEPEGQVDDRTSRKRDKKKAKREKAAAAASGGGGDSQGKKTTKQTGGLGGMFDLLGEMDC</sequence>
<dbReference type="Gene3D" id="3.40.50.1010">
    <property type="entry name" value="5'-nuclease"/>
    <property type="match status" value="1"/>
</dbReference>
<feature type="compositionally biased region" description="Low complexity" evidence="2">
    <location>
        <begin position="258"/>
        <end position="267"/>
    </location>
</feature>
<evidence type="ECO:0000313" key="3">
    <source>
        <dbReference type="EMBL" id="CDZ98616.1"/>
    </source>
</evidence>
<dbReference type="AlphaFoldDB" id="A0A0F7SI22"/>
<feature type="compositionally biased region" description="Polar residues" evidence="2">
    <location>
        <begin position="364"/>
        <end position="376"/>
    </location>
</feature>
<name>A0A0F7SI22_PHARH</name>
<dbReference type="InterPro" id="IPR026832">
    <property type="entry name" value="Asteroid"/>
</dbReference>
<feature type="region of interest" description="Disordered" evidence="2">
    <location>
        <begin position="510"/>
        <end position="553"/>
    </location>
</feature>
<comment type="similarity">
    <text evidence="1">Belongs to the asteroid family.</text>
</comment>
<feature type="region of interest" description="Disordered" evidence="2">
    <location>
        <begin position="247"/>
        <end position="276"/>
    </location>
</feature>
<feature type="compositionally biased region" description="Acidic residues" evidence="2">
    <location>
        <begin position="539"/>
        <end position="550"/>
    </location>
</feature>
<dbReference type="PANTHER" id="PTHR15665">
    <property type="entry name" value="ASTEROID PROTEIN"/>
    <property type="match status" value="1"/>
</dbReference>
<proteinExistence type="inferred from homology"/>
<evidence type="ECO:0000256" key="2">
    <source>
        <dbReference type="SAM" id="MobiDB-lite"/>
    </source>
</evidence>
<dbReference type="EMBL" id="LN483345">
    <property type="protein sequence ID" value="CDZ98616.1"/>
    <property type="molecule type" value="Genomic_DNA"/>
</dbReference>
<organism evidence="3">
    <name type="scientific">Phaffia rhodozyma</name>
    <name type="common">Yeast</name>
    <name type="synonym">Xanthophyllomyces dendrorhous</name>
    <dbReference type="NCBI Taxonomy" id="264483"/>
    <lineage>
        <taxon>Eukaryota</taxon>
        <taxon>Fungi</taxon>
        <taxon>Dikarya</taxon>
        <taxon>Basidiomycota</taxon>
        <taxon>Agaricomycotina</taxon>
        <taxon>Tremellomycetes</taxon>
        <taxon>Cystofilobasidiales</taxon>
        <taxon>Mrakiaceae</taxon>
        <taxon>Phaffia</taxon>
    </lineage>
</organism>